<dbReference type="EMBL" id="PYVU01000014">
    <property type="protein sequence ID" value="PTB97436.1"/>
    <property type="molecule type" value="Genomic_DNA"/>
</dbReference>
<protein>
    <submittedName>
        <fullName evidence="1">Uncharacterized protein</fullName>
    </submittedName>
</protein>
<proteinExistence type="predicted"/>
<evidence type="ECO:0000313" key="1">
    <source>
        <dbReference type="EMBL" id="PTB97436.1"/>
    </source>
</evidence>
<gene>
    <name evidence="1" type="ORF">C9994_03010</name>
</gene>
<accession>A0A2T4DUJ3</accession>
<dbReference type="AlphaFoldDB" id="A0A2T4DUJ3"/>
<sequence>MFKKIRKGIKMTLILASVFITLVVIGGYAELRIFGEAFGSECEKSESWTMGGYRIQRYKCLGWAGPHNYRADLYKNGKRIDESKYLIDSCFFKFRPEDDLYLEFNICDKSINEIRAKKRQLNIDKVNSVDIKDCKTGISKALGEKERQKFINDWNKARISDHRDRAPIFYSGNKFEILVSLGNDKIKFYGFNHLIADEFNWVYYINKNETSYFEQLMNGKYR</sequence>
<evidence type="ECO:0000313" key="2">
    <source>
        <dbReference type="Proteomes" id="UP000240608"/>
    </source>
</evidence>
<reference evidence="1 2" key="1">
    <citation type="submission" date="2018-03" db="EMBL/GenBank/DDBJ databases">
        <title>Cross-interface Injection: A General Nanoliter Liquid Handling Method Applied to Single Cells Genome Amplification Automated Nanoliter Liquid Handling Applied to Single Cell Multiple Displacement Amplification.</title>
        <authorList>
            <person name="Yun J."/>
            <person name="Xu P."/>
            <person name="Xu J."/>
            <person name="Dai X."/>
            <person name="Wang Y."/>
            <person name="Zheng X."/>
            <person name="Cao C."/>
            <person name="Yi Q."/>
            <person name="Zhu Y."/>
            <person name="Wang L."/>
            <person name="Dong Z."/>
            <person name="Huang Y."/>
            <person name="Huang L."/>
            <person name="Du W."/>
        </authorList>
    </citation>
    <scope>NUCLEOTIDE SEQUENCE [LARGE SCALE GENOMIC DNA]</scope>
    <source>
        <strain evidence="1 2">Z-D1-2</strain>
    </source>
</reference>
<name>A0A2T4DUJ3_9BACT</name>
<dbReference type="Proteomes" id="UP000240608">
    <property type="component" value="Unassembled WGS sequence"/>
</dbReference>
<comment type="caution">
    <text evidence="1">The sequence shown here is derived from an EMBL/GenBank/DDBJ whole genome shotgun (WGS) entry which is preliminary data.</text>
</comment>
<organism evidence="1 2">
    <name type="scientific">Marivirga lumbricoides</name>
    <dbReference type="NCBI Taxonomy" id="1046115"/>
    <lineage>
        <taxon>Bacteria</taxon>
        <taxon>Pseudomonadati</taxon>
        <taxon>Bacteroidota</taxon>
        <taxon>Cytophagia</taxon>
        <taxon>Cytophagales</taxon>
        <taxon>Marivirgaceae</taxon>
        <taxon>Marivirga</taxon>
    </lineage>
</organism>